<keyword evidence="2" id="KW-1185">Reference proteome</keyword>
<gene>
    <name evidence="1" type="ORF">OLEA9_A101468</name>
</gene>
<comment type="caution">
    <text evidence="1">The sequence shown here is derived from an EMBL/GenBank/DDBJ whole genome shotgun (WGS) entry which is preliminary data.</text>
</comment>
<sequence>MSDQNIILFATVLVAQYRTLSDHPFWSQKTFDDGKSTNHSIYQLPKIKPYRDQYVVVGDDMYNDQYGWSLKRFTNCEFATIKRPRIHGRKRAPTTRKDLLVTNLI</sequence>
<dbReference type="Proteomes" id="UP000594638">
    <property type="component" value="Unassembled WGS sequence"/>
</dbReference>
<proteinExistence type="predicted"/>
<name>A0A8S0R2T1_OLEEU</name>
<reference evidence="1 2" key="1">
    <citation type="submission" date="2019-12" db="EMBL/GenBank/DDBJ databases">
        <authorList>
            <person name="Alioto T."/>
            <person name="Alioto T."/>
            <person name="Gomez Garrido J."/>
        </authorList>
    </citation>
    <scope>NUCLEOTIDE SEQUENCE [LARGE SCALE GENOMIC DNA]</scope>
</reference>
<dbReference type="EMBL" id="CACTIH010002052">
    <property type="protein sequence ID" value="CAA2972445.1"/>
    <property type="molecule type" value="Genomic_DNA"/>
</dbReference>
<dbReference type="Gramene" id="OE9A101468T1">
    <property type="protein sequence ID" value="OE9A101468C1"/>
    <property type="gene ID" value="OE9A101468"/>
</dbReference>
<protein>
    <submittedName>
        <fullName evidence="1">Uncharacterized protein</fullName>
    </submittedName>
</protein>
<evidence type="ECO:0000313" key="2">
    <source>
        <dbReference type="Proteomes" id="UP000594638"/>
    </source>
</evidence>
<dbReference type="AlphaFoldDB" id="A0A8S0R2T1"/>
<feature type="non-terminal residue" evidence="1">
    <location>
        <position position="105"/>
    </location>
</feature>
<evidence type="ECO:0000313" key="1">
    <source>
        <dbReference type="EMBL" id="CAA2972445.1"/>
    </source>
</evidence>
<organism evidence="1 2">
    <name type="scientific">Olea europaea subsp. europaea</name>
    <dbReference type="NCBI Taxonomy" id="158383"/>
    <lineage>
        <taxon>Eukaryota</taxon>
        <taxon>Viridiplantae</taxon>
        <taxon>Streptophyta</taxon>
        <taxon>Embryophyta</taxon>
        <taxon>Tracheophyta</taxon>
        <taxon>Spermatophyta</taxon>
        <taxon>Magnoliopsida</taxon>
        <taxon>eudicotyledons</taxon>
        <taxon>Gunneridae</taxon>
        <taxon>Pentapetalae</taxon>
        <taxon>asterids</taxon>
        <taxon>lamiids</taxon>
        <taxon>Lamiales</taxon>
        <taxon>Oleaceae</taxon>
        <taxon>Oleeae</taxon>
        <taxon>Olea</taxon>
    </lineage>
</organism>
<accession>A0A8S0R2T1</accession>